<name>G1FLA8_ICHMU</name>
<dbReference type="EMBL" id="JN227086">
    <property type="protein sequence ID" value="AEL89250.1"/>
    <property type="molecule type" value="Genomic_DNA"/>
</dbReference>
<dbReference type="RefSeq" id="YP_004841708.1">
    <property type="nucleotide sequence ID" value="NC_015981.1"/>
</dbReference>
<sequence>MYIYINIYYNIYLLINYNFKFKVFSLLEVINCISPIYYQESINVYNFLLNSIDWIYSTIDSNLIYKFKIWYYIEFTINDNFYFIWLTIHNLLNYQLYFSTILDNMVNLGLLNNSFCNDWVRNFLILKSSNLIWMYHPELVWHNFNIYDFFLYNYSTNENINIFNSIVSELTILSCTLYIHILFLITLLSIFIIYLFSFYSNYSNEENFIDSDYLNNSVIVESEKEITSIDDYLLLLITLLYVFGFYFYIYSLFSLISQSVIFMIYYSLFISFIFILGIPTLLLYDLGIYFLVYLKGTGKSSNSLIEVVYDYIACVVFYTRIFAQWIRLILMFVTYISLSHYVAEFELTNNFIIFNDLKGSFNNYNNFKSNISYYILVILPFKFFYWIYELLHTLFLVTSQFVAFFAIVFWLILFLYTFFVIEKFEDFFKYKRANRIKYNNIYKKLNNI</sequence>
<feature type="transmembrane region" description="Helical" evidence="1">
    <location>
        <begin position="177"/>
        <end position="199"/>
    </location>
</feature>
<proteinExistence type="predicted"/>
<gene>
    <name evidence="2" type="ORF">IMG5_M206945</name>
</gene>
<feature type="transmembrane region" description="Helical" evidence="1">
    <location>
        <begin position="371"/>
        <end position="388"/>
    </location>
</feature>
<keyword evidence="2" id="KW-0496">Mitochondrion</keyword>
<organism evidence="2">
    <name type="scientific">Ichthyophthirius multifiliis</name>
    <name type="common">White spot disease agent</name>
    <name type="synonym">Ich</name>
    <dbReference type="NCBI Taxonomy" id="5932"/>
    <lineage>
        <taxon>Eukaryota</taxon>
        <taxon>Sar</taxon>
        <taxon>Alveolata</taxon>
        <taxon>Ciliophora</taxon>
        <taxon>Intramacronucleata</taxon>
        <taxon>Oligohymenophorea</taxon>
        <taxon>Hymenostomatida</taxon>
        <taxon>Ophryoglenina</taxon>
        <taxon>Ichthyophthirius</taxon>
    </lineage>
</organism>
<evidence type="ECO:0000313" key="2">
    <source>
        <dbReference type="EMBL" id="AEL89250.1"/>
    </source>
</evidence>
<dbReference type="AlphaFoldDB" id="G1FLA8"/>
<feature type="transmembrane region" description="Helical" evidence="1">
    <location>
        <begin position="394"/>
        <end position="421"/>
    </location>
</feature>
<geneLocation type="mitochondrion" evidence="2"/>
<keyword evidence="1" id="KW-0812">Transmembrane</keyword>
<dbReference type="GeneID" id="11122971"/>
<protein>
    <submittedName>
        <fullName evidence="2">Ymf66</fullName>
    </submittedName>
</protein>
<keyword evidence="1" id="KW-0472">Membrane</keyword>
<evidence type="ECO:0000256" key="1">
    <source>
        <dbReference type="SAM" id="Phobius"/>
    </source>
</evidence>
<feature type="transmembrane region" description="Helical" evidence="1">
    <location>
        <begin position="260"/>
        <end position="284"/>
    </location>
</feature>
<feature type="transmembrane region" description="Helical" evidence="1">
    <location>
        <begin position="232"/>
        <end position="253"/>
    </location>
</feature>
<reference evidence="2" key="1">
    <citation type="submission" date="2011-07" db="EMBL/GenBank/DDBJ databases">
        <authorList>
            <person name="Coyne R."/>
            <person name="Brami D."/>
            <person name="Johnson J."/>
            <person name="Hostetler J."/>
            <person name="Hannick L."/>
            <person name="Clark T."/>
            <person name="Cassidy-Hanley D."/>
            <person name="Inman J."/>
        </authorList>
    </citation>
    <scope>NUCLEOTIDE SEQUENCE</scope>
    <source>
        <strain evidence="2">G5</strain>
    </source>
</reference>
<keyword evidence="1" id="KW-1133">Transmembrane helix</keyword>
<accession>G1FLA8</accession>